<dbReference type="GO" id="GO:0003697">
    <property type="term" value="F:single-stranded DNA binding"/>
    <property type="evidence" value="ECO:0007669"/>
    <property type="project" value="TreeGrafter"/>
</dbReference>
<keyword evidence="10 12" id="KW-0238">DNA-binding</keyword>
<evidence type="ECO:0000256" key="2">
    <source>
        <dbReference type="ARBA" id="ARBA00005755"/>
    </source>
</evidence>
<evidence type="ECO:0000256" key="8">
    <source>
        <dbReference type="ARBA" id="ARBA00022833"/>
    </source>
</evidence>
<dbReference type="FunFam" id="3.30.70.2820:FF:000001">
    <property type="entry name" value="DNA polymerase"/>
    <property type="match status" value="1"/>
</dbReference>
<dbReference type="GO" id="GO:0003688">
    <property type="term" value="F:DNA replication origin binding"/>
    <property type="evidence" value="ECO:0007669"/>
    <property type="project" value="TreeGrafter"/>
</dbReference>
<dbReference type="PANTHER" id="PTHR45861:SF1">
    <property type="entry name" value="DNA POLYMERASE ALPHA CATALYTIC SUBUNIT"/>
    <property type="match status" value="1"/>
</dbReference>
<dbReference type="GO" id="GO:0008270">
    <property type="term" value="F:zinc ion binding"/>
    <property type="evidence" value="ECO:0007669"/>
    <property type="project" value="UniProtKB-KW"/>
</dbReference>
<evidence type="ECO:0000256" key="7">
    <source>
        <dbReference type="ARBA" id="ARBA00022771"/>
    </source>
</evidence>
<comment type="similarity">
    <text evidence="2 12">Belongs to the DNA polymerase type-B family.</text>
</comment>
<keyword evidence="4 12" id="KW-0548">Nucleotidyltransferase</keyword>
<comment type="caution">
    <text evidence="18">The sequence shown here is derived from an EMBL/GenBank/DDBJ whole genome shotgun (WGS) entry which is preliminary data.</text>
</comment>
<evidence type="ECO:0000256" key="6">
    <source>
        <dbReference type="ARBA" id="ARBA00022723"/>
    </source>
</evidence>
<dbReference type="Gene3D" id="3.30.420.10">
    <property type="entry name" value="Ribonuclease H-like superfamily/Ribonuclease H"/>
    <property type="match status" value="1"/>
</dbReference>
<keyword evidence="8" id="KW-0862">Zinc</keyword>
<evidence type="ECO:0000313" key="18">
    <source>
        <dbReference type="EMBL" id="PNF36210.1"/>
    </source>
</evidence>
<feature type="domain" description="DNA-directed DNA polymerase family B exonuclease" evidence="15">
    <location>
        <begin position="504"/>
        <end position="742"/>
    </location>
</feature>
<dbReference type="CDD" id="cd05776">
    <property type="entry name" value="DNA_polB_alpha_exo"/>
    <property type="match status" value="1"/>
</dbReference>
<name>A0A2J7R5V6_9NEOP</name>
<dbReference type="Pfam" id="PF08996">
    <property type="entry name" value="zf-DNA_Pol"/>
    <property type="match status" value="1"/>
</dbReference>
<dbReference type="InterPro" id="IPR015088">
    <property type="entry name" value="Znf_DNA-dir_DNA_pol_B_alpha"/>
</dbReference>
<dbReference type="FunFam" id="1.10.132.60:FF:000004">
    <property type="entry name" value="DNA polymerase"/>
    <property type="match status" value="1"/>
</dbReference>
<feature type="compositionally biased region" description="Polar residues" evidence="13">
    <location>
        <begin position="230"/>
        <end position="239"/>
    </location>
</feature>
<evidence type="ECO:0000259" key="14">
    <source>
        <dbReference type="Pfam" id="PF00136"/>
    </source>
</evidence>
<dbReference type="PANTHER" id="PTHR45861">
    <property type="entry name" value="DNA POLYMERASE ALPHA CATALYTIC SUBUNIT"/>
    <property type="match status" value="1"/>
</dbReference>
<evidence type="ECO:0000313" key="19">
    <source>
        <dbReference type="Proteomes" id="UP000235965"/>
    </source>
</evidence>
<dbReference type="Pfam" id="PF00136">
    <property type="entry name" value="DNA_pol_B"/>
    <property type="match status" value="1"/>
</dbReference>
<dbReference type="CDD" id="cd05532">
    <property type="entry name" value="POLBc_alpha"/>
    <property type="match status" value="1"/>
</dbReference>
<dbReference type="InterPro" id="IPR024647">
    <property type="entry name" value="DNA_pol_a_cat_su_N"/>
</dbReference>
<evidence type="ECO:0000256" key="12">
    <source>
        <dbReference type="RuleBase" id="RU000442"/>
    </source>
</evidence>
<accession>A0A2J7R5V6</accession>
<dbReference type="Gene3D" id="2.40.50.730">
    <property type="match status" value="1"/>
</dbReference>
<dbReference type="FunCoup" id="A0A2J7R5V6">
    <property type="interactions" value="1549"/>
</dbReference>
<dbReference type="GO" id="GO:0000166">
    <property type="term" value="F:nucleotide binding"/>
    <property type="evidence" value="ECO:0007669"/>
    <property type="project" value="InterPro"/>
</dbReference>
<dbReference type="GO" id="GO:0033554">
    <property type="term" value="P:cellular response to stress"/>
    <property type="evidence" value="ECO:0007669"/>
    <property type="project" value="UniProtKB-ARBA"/>
</dbReference>
<proteinExistence type="inferred from homology"/>
<dbReference type="FunFam" id="3.30.420.10:FF:000018">
    <property type="entry name" value="DNA polymerase"/>
    <property type="match status" value="1"/>
</dbReference>
<feature type="region of interest" description="Disordered" evidence="13">
    <location>
        <begin position="97"/>
        <end position="131"/>
    </location>
</feature>
<dbReference type="InterPro" id="IPR043502">
    <property type="entry name" value="DNA/RNA_pol_sf"/>
</dbReference>
<dbReference type="EMBL" id="NEVH01006988">
    <property type="protein sequence ID" value="PNF36208.1"/>
    <property type="molecule type" value="Genomic_DNA"/>
</dbReference>
<dbReference type="Pfam" id="PF12254">
    <property type="entry name" value="DNA_pol_alpha_N"/>
    <property type="match status" value="1"/>
</dbReference>
<dbReference type="Gene3D" id="3.30.70.2820">
    <property type="match status" value="1"/>
</dbReference>
<dbReference type="EMBL" id="NEVH01006988">
    <property type="protein sequence ID" value="PNF36210.1"/>
    <property type="molecule type" value="Genomic_DNA"/>
</dbReference>
<dbReference type="InterPro" id="IPR036397">
    <property type="entry name" value="RNaseH_sf"/>
</dbReference>
<dbReference type="GO" id="GO:0006273">
    <property type="term" value="P:lagging strand elongation"/>
    <property type="evidence" value="ECO:0007669"/>
    <property type="project" value="TreeGrafter"/>
</dbReference>
<dbReference type="SUPFAM" id="SSF53098">
    <property type="entry name" value="Ribonuclease H-like"/>
    <property type="match status" value="1"/>
</dbReference>
<dbReference type="Gene3D" id="1.10.287.690">
    <property type="entry name" value="Helix hairpin bin"/>
    <property type="match status" value="1"/>
</dbReference>
<organism evidence="18 19">
    <name type="scientific">Cryptotermes secundus</name>
    <dbReference type="NCBI Taxonomy" id="105785"/>
    <lineage>
        <taxon>Eukaryota</taxon>
        <taxon>Metazoa</taxon>
        <taxon>Ecdysozoa</taxon>
        <taxon>Arthropoda</taxon>
        <taxon>Hexapoda</taxon>
        <taxon>Insecta</taxon>
        <taxon>Pterygota</taxon>
        <taxon>Neoptera</taxon>
        <taxon>Polyneoptera</taxon>
        <taxon>Dictyoptera</taxon>
        <taxon>Blattodea</taxon>
        <taxon>Blattoidea</taxon>
        <taxon>Termitoidae</taxon>
        <taxon>Kalotermitidae</taxon>
        <taxon>Cryptotermitinae</taxon>
        <taxon>Cryptotermes</taxon>
    </lineage>
</organism>
<evidence type="ECO:0000256" key="11">
    <source>
        <dbReference type="ARBA" id="ARBA00023242"/>
    </source>
</evidence>
<evidence type="ECO:0000259" key="17">
    <source>
        <dbReference type="Pfam" id="PF12254"/>
    </source>
</evidence>
<dbReference type="Gene3D" id="1.10.3200.20">
    <property type="entry name" value="DNA Polymerase alpha, zinc finger"/>
    <property type="match status" value="1"/>
</dbReference>
<evidence type="ECO:0000259" key="16">
    <source>
        <dbReference type="Pfam" id="PF08996"/>
    </source>
</evidence>
<gene>
    <name evidence="18" type="primary">pola1_1</name>
    <name evidence="18" type="ORF">B7P43_G09718</name>
</gene>
<sequence>MEDTGSLLGPRLKRQKLDNKGRLAALEKLKQLKGSKHKYEISGIDNVYDEVDEREYTKKVLERQDDDWIVDDGGCGYVEDGREIFDDDLDDESIISAASQNKKERVGPKRQKDRRKEINQMSSDSAGKSSNIRTMLMNMPAKKKKEAPVKLDEDAILGDIMEELNSTCTVRPTTHATKLRRLTPVQPTDLAARNYIQSLTSSTPKLPLKSLTPKAVPSYCTPTTEEEKTQGSINTLPENSDSDDIIVSDVPSNGDTQPTSSQIIDDFDTSDIILDQEAFKEMELEYKQADGLKENLHSGKVQEPSLDTLSINGCMKQTPVAEERLPAVWDTMVTAAVFGNSSSSTNSTTDIKVDLTQLPLVTTESGEKVLRIFWWDAYEDWVKQPGVVYLFGKVWIESAKTHISCCVTVKNIERRIYILPREKHYNMHTKTSLDEDVTMLDVYKEFNERIAERYKILQYKSRKVERHYAFSIPDVPMKSEYLEVMYPASQPAVPSDLQGETFSHVFGTNRSALEQLLLDRRMKGPCWLDLKCVQPVSNPVSWCKVEAMVVKPEHVTLCTVMPSPAPPPLVVATLNICTVLHPSNGQNEVVMVGCLVHNDFHVDRAPPQPPFQQHFCAFTRPSDMAWPFDFSAVSAHYSSTKLEKMDTERALLGFFLAKLFKLDPDLIVGHDLYGYGLELLMHRMNVNKIPHWSRLGRLRRANIQSGKGRMVQLEKNAMCGRLVCDVKISAKELIRSRSYDLGTLCQNVLHIKEDERAEVTMDEVKRLYGSSQTLLQIISCTMQDAAYIVRLMCELNVLPLALQITNIAGNVMSRTLMGGRSERNEFLLLHAFTEKNFIVPDKQYGKKPIHHVDEFDIDDTVSGQHQKKGRTGKRKPAYTGGLVLEPRKGFYDKLILLMDFNSLYPSIIQEYNICFTTINLGVLPTSDENEEEMQVELPSPGLQAGILPTEIRKLVESRCEVKKLMKNPDLAPDVKMQYNIRQMALKLTANSMYGCLGFPHSRFYAKPLAALITAKGREILLNTKDLVEKMNFQVIYGDTDSIMINTNCLDYDQVFKIGHKIKLEVNRLYRQVELDVDGVFKYMLLLKKKKYAAVSISRLPNGELVTQQELKGLDIVRRDWSQLSAEAGKFILEQILSDQEADERLLRIHEHLGRLRVDLEAGRVPLSLLTITKQLTKNPEEYADKKSLPHVQVALRLNQHGGRKLKQGDTVTYIICEDGSNLGAMQRAYHVDELKTNENLKIDVKYYLSQQIHPVVSRLCDPIEGTDAARIAESLGLDSSNYRHVQRGPLNAETDVGEKLVLSNEERFRSCERFKFVCKNEFCKAEIVMDDPVKKTDDIFSHFTLEKCSNPQCTTGPFEYLASIQNSLTLVTRKFIHRYYENWLICEDPACTNRTRQLPTDMKGNYPHCNLCRSAIMYKEYNEYDLYTQLSFFQHIFDLSRVTDKRPNSLELEKAYDKLREQAEQTLRHSAYSVVNLASLFQPLTWDSKSEHCSKKS</sequence>
<dbReference type="Gene3D" id="1.10.132.60">
    <property type="entry name" value="DNA polymerase family B, C-terminal domain"/>
    <property type="match status" value="1"/>
</dbReference>
<dbReference type="SUPFAM" id="SSF56672">
    <property type="entry name" value="DNA/RNA polymerases"/>
    <property type="match status" value="1"/>
</dbReference>
<dbReference type="InterPro" id="IPR012337">
    <property type="entry name" value="RNaseH-like_sf"/>
</dbReference>
<keyword evidence="7" id="KW-0863">Zinc-finger</keyword>
<feature type="domain" description="DNA polymerase alpha catalytic subunit N-terminal" evidence="17">
    <location>
        <begin position="26"/>
        <end position="86"/>
    </location>
</feature>
<dbReference type="OrthoDB" id="6755010at2759"/>
<evidence type="ECO:0000256" key="3">
    <source>
        <dbReference type="ARBA" id="ARBA00022679"/>
    </source>
</evidence>
<comment type="subcellular location">
    <subcellularLocation>
        <location evidence="1">Nucleus</location>
    </subcellularLocation>
</comment>
<dbReference type="InterPro" id="IPR045846">
    <property type="entry name" value="POLBc_alpha"/>
</dbReference>
<dbReference type="GO" id="GO:1902975">
    <property type="term" value="P:mitotic DNA replication initiation"/>
    <property type="evidence" value="ECO:0007669"/>
    <property type="project" value="InterPro"/>
</dbReference>
<comment type="catalytic activity">
    <reaction evidence="12">
        <text>DNA(n) + a 2'-deoxyribonucleoside 5'-triphosphate = DNA(n+1) + diphosphate</text>
        <dbReference type="Rhea" id="RHEA:22508"/>
        <dbReference type="Rhea" id="RHEA-COMP:17339"/>
        <dbReference type="Rhea" id="RHEA-COMP:17340"/>
        <dbReference type="ChEBI" id="CHEBI:33019"/>
        <dbReference type="ChEBI" id="CHEBI:61560"/>
        <dbReference type="ChEBI" id="CHEBI:173112"/>
        <dbReference type="EC" id="2.7.7.7"/>
    </reaction>
</comment>
<dbReference type="FunFam" id="1.10.287.690:FF:000003">
    <property type="entry name" value="DNA polymerase"/>
    <property type="match status" value="1"/>
</dbReference>
<keyword evidence="19" id="KW-1185">Reference proteome</keyword>
<dbReference type="NCBIfam" id="TIGR00592">
    <property type="entry name" value="pol2"/>
    <property type="match status" value="1"/>
</dbReference>
<dbReference type="Gene3D" id="3.90.1600.10">
    <property type="entry name" value="Palm domain of DNA polymerase"/>
    <property type="match status" value="1"/>
</dbReference>
<dbReference type="InterPro" id="IPR017964">
    <property type="entry name" value="DNA-dir_DNA_pol_B_CS"/>
</dbReference>
<evidence type="ECO:0000256" key="9">
    <source>
        <dbReference type="ARBA" id="ARBA00022932"/>
    </source>
</evidence>
<dbReference type="InterPro" id="IPR006172">
    <property type="entry name" value="DNA-dir_DNA_pol_B"/>
</dbReference>
<dbReference type="GO" id="GO:0003887">
    <property type="term" value="F:DNA-directed DNA polymerase activity"/>
    <property type="evidence" value="ECO:0007669"/>
    <property type="project" value="UniProtKB-KW"/>
</dbReference>
<evidence type="ECO:0000256" key="5">
    <source>
        <dbReference type="ARBA" id="ARBA00022705"/>
    </source>
</evidence>
<evidence type="ECO:0000256" key="1">
    <source>
        <dbReference type="ARBA" id="ARBA00004123"/>
    </source>
</evidence>
<dbReference type="SUPFAM" id="SSF90234">
    <property type="entry name" value="Zinc finger domain of DNA polymerase-alpha"/>
    <property type="match status" value="1"/>
</dbReference>
<evidence type="ECO:0000256" key="13">
    <source>
        <dbReference type="SAM" id="MobiDB-lite"/>
    </source>
</evidence>
<dbReference type="InterPro" id="IPR023211">
    <property type="entry name" value="DNA_pol_palm_dom_sf"/>
</dbReference>
<dbReference type="SMART" id="SM00486">
    <property type="entry name" value="POLBc"/>
    <property type="match status" value="1"/>
</dbReference>
<dbReference type="STRING" id="105785.A0A2J7R5V6"/>
<dbReference type="InterPro" id="IPR006133">
    <property type="entry name" value="DNA-dir_DNA_pol_B_exonuc"/>
</dbReference>
<dbReference type="Proteomes" id="UP000235965">
    <property type="component" value="Unassembled WGS sequence"/>
</dbReference>
<protein>
    <recommendedName>
        <fullName evidence="12">DNA polymerase</fullName>
        <ecNumber evidence="12">2.7.7.7</ecNumber>
    </recommendedName>
</protein>
<dbReference type="PRINTS" id="PR00106">
    <property type="entry name" value="DNAPOLB"/>
</dbReference>
<keyword evidence="11" id="KW-0539">Nucleus</keyword>
<feature type="domain" description="Zinc finger DNA-directed DNA polymerase family B alpha" evidence="16">
    <location>
        <begin position="1302"/>
        <end position="1481"/>
    </location>
</feature>
<feature type="compositionally biased region" description="Polar residues" evidence="13">
    <location>
        <begin position="119"/>
        <end position="131"/>
    </location>
</feature>
<dbReference type="InterPro" id="IPR006134">
    <property type="entry name" value="DNA-dir_DNA_pol_B_multi_dom"/>
</dbReference>
<dbReference type="EC" id="2.7.7.7" evidence="12"/>
<dbReference type="InParanoid" id="A0A2J7R5V6"/>
<dbReference type="GO" id="GO:0003682">
    <property type="term" value="F:chromatin binding"/>
    <property type="evidence" value="ECO:0007669"/>
    <property type="project" value="TreeGrafter"/>
</dbReference>
<reference evidence="18 19" key="1">
    <citation type="submission" date="2017-12" db="EMBL/GenBank/DDBJ databases">
        <title>Hemimetabolous genomes reveal molecular basis of termite eusociality.</title>
        <authorList>
            <person name="Harrison M.C."/>
            <person name="Jongepier E."/>
            <person name="Robertson H.M."/>
            <person name="Arning N."/>
            <person name="Bitard-Feildel T."/>
            <person name="Chao H."/>
            <person name="Childers C.P."/>
            <person name="Dinh H."/>
            <person name="Doddapaneni H."/>
            <person name="Dugan S."/>
            <person name="Gowin J."/>
            <person name="Greiner C."/>
            <person name="Han Y."/>
            <person name="Hu H."/>
            <person name="Hughes D.S.T."/>
            <person name="Huylmans A.-K."/>
            <person name="Kemena C."/>
            <person name="Kremer L.P.M."/>
            <person name="Lee S.L."/>
            <person name="Lopez-Ezquerra A."/>
            <person name="Mallet L."/>
            <person name="Monroy-Kuhn J.M."/>
            <person name="Moser A."/>
            <person name="Murali S.C."/>
            <person name="Muzny D.M."/>
            <person name="Otani S."/>
            <person name="Piulachs M.-D."/>
            <person name="Poelchau M."/>
            <person name="Qu J."/>
            <person name="Schaub F."/>
            <person name="Wada-Katsumata A."/>
            <person name="Worley K.C."/>
            <person name="Xie Q."/>
            <person name="Ylla G."/>
            <person name="Poulsen M."/>
            <person name="Gibbs R.A."/>
            <person name="Schal C."/>
            <person name="Richards S."/>
            <person name="Belles X."/>
            <person name="Korb J."/>
            <person name="Bornberg-Bauer E."/>
        </authorList>
    </citation>
    <scope>NUCLEOTIDE SEQUENCE [LARGE SCALE GENOMIC DNA]</scope>
    <source>
        <tissue evidence="18">Whole body</tissue>
    </source>
</reference>
<feature type="region of interest" description="Disordered" evidence="13">
    <location>
        <begin position="217"/>
        <end position="243"/>
    </location>
</feature>
<dbReference type="Pfam" id="PF03104">
    <property type="entry name" value="DNA_pol_B_exo1"/>
    <property type="match status" value="1"/>
</dbReference>
<evidence type="ECO:0000259" key="15">
    <source>
        <dbReference type="Pfam" id="PF03104"/>
    </source>
</evidence>
<dbReference type="InterPro" id="IPR038256">
    <property type="entry name" value="Pol_alpha_znc_sf"/>
</dbReference>
<keyword evidence="5 12" id="KW-0235">DNA replication</keyword>
<keyword evidence="3 12" id="KW-0808">Transferase</keyword>
<feature type="domain" description="DNA-directed DNA polymerase family B multifunctional" evidence="14">
    <location>
        <begin position="811"/>
        <end position="1263"/>
    </location>
</feature>
<evidence type="ECO:0000256" key="4">
    <source>
        <dbReference type="ARBA" id="ARBA00022695"/>
    </source>
</evidence>
<dbReference type="GO" id="GO:0005658">
    <property type="term" value="C:alpha DNA polymerase:primase complex"/>
    <property type="evidence" value="ECO:0007669"/>
    <property type="project" value="UniProtKB-ARBA"/>
</dbReference>
<dbReference type="PROSITE" id="PS00116">
    <property type="entry name" value="DNA_POLYMERASE_B"/>
    <property type="match status" value="1"/>
</dbReference>
<dbReference type="GO" id="GO:0006272">
    <property type="term" value="P:leading strand elongation"/>
    <property type="evidence" value="ECO:0007669"/>
    <property type="project" value="TreeGrafter"/>
</dbReference>
<evidence type="ECO:0000256" key="10">
    <source>
        <dbReference type="ARBA" id="ARBA00023125"/>
    </source>
</evidence>
<dbReference type="InterPro" id="IPR042087">
    <property type="entry name" value="DNA_pol_B_thumb"/>
</dbReference>
<keyword evidence="9 12" id="KW-0239">DNA-directed DNA polymerase</keyword>
<keyword evidence="6" id="KW-0479">Metal-binding</keyword>